<name>A0A011NRZ0_9PROT</name>
<dbReference type="PATRIC" id="fig|1454001.3.peg.2251"/>
<dbReference type="EMBL" id="JFAX01000011">
    <property type="protein sequence ID" value="EXI67367.1"/>
    <property type="molecule type" value="Genomic_DNA"/>
</dbReference>
<proteinExistence type="predicted"/>
<organism evidence="1 2">
    <name type="scientific">Candidatus Accumulibacter adjunctus</name>
    <dbReference type="NCBI Taxonomy" id="1454001"/>
    <lineage>
        <taxon>Bacteria</taxon>
        <taxon>Pseudomonadati</taxon>
        <taxon>Pseudomonadota</taxon>
        <taxon>Betaproteobacteria</taxon>
        <taxon>Candidatus Accumulibacter</taxon>
    </lineage>
</organism>
<evidence type="ECO:0000313" key="2">
    <source>
        <dbReference type="Proteomes" id="UP000020218"/>
    </source>
</evidence>
<evidence type="ECO:0000313" key="1">
    <source>
        <dbReference type="EMBL" id="EXI67367.1"/>
    </source>
</evidence>
<protein>
    <submittedName>
        <fullName evidence="1">Uncharacterized protein</fullName>
    </submittedName>
</protein>
<dbReference type="Proteomes" id="UP000020218">
    <property type="component" value="Unassembled WGS sequence"/>
</dbReference>
<gene>
    <name evidence="1" type="ORF">AW08_02202</name>
</gene>
<accession>A0A011NRZ0</accession>
<comment type="caution">
    <text evidence="1">The sequence shown here is derived from an EMBL/GenBank/DDBJ whole genome shotgun (WGS) entry which is preliminary data.</text>
</comment>
<reference evidence="1" key="1">
    <citation type="submission" date="2014-02" db="EMBL/GenBank/DDBJ databases">
        <title>Expanding our view of genomic diversity in Candidatus Accumulibacter clades.</title>
        <authorList>
            <person name="Skennerton C.T."/>
            <person name="Barr J.J."/>
            <person name="Slater F.R."/>
            <person name="Bond P.L."/>
            <person name="Tyson G.W."/>
        </authorList>
    </citation>
    <scope>NUCLEOTIDE SEQUENCE [LARGE SCALE GENOMIC DNA]</scope>
</reference>
<keyword evidence="2" id="KW-1185">Reference proteome</keyword>
<dbReference type="AlphaFoldDB" id="A0A011NRZ0"/>
<sequence>MVGESKPGVFFVDQAAGNKEVSTSTEVEKKLSFTLDPGQTRYVRTVIGLGFFVGRVYPELVDDATGQKEVEDASYIGPPLRQAAKAEAKAQ</sequence>